<evidence type="ECO:0000313" key="3">
    <source>
        <dbReference type="Proteomes" id="UP000192674"/>
    </source>
</evidence>
<dbReference type="AlphaFoldDB" id="A0A1Y5Y340"/>
<proteinExistence type="predicted"/>
<evidence type="ECO:0000256" key="1">
    <source>
        <dbReference type="SAM" id="MobiDB-lite"/>
    </source>
</evidence>
<keyword evidence="3" id="KW-1185">Reference proteome</keyword>
<sequence length="52" mass="5576">MGARESEDLPSMRAPSGVRVSGASREGRHGDLFCRASRCGVFWAVGLARRGL</sequence>
<protein>
    <submittedName>
        <fullName evidence="2">Uncharacterized protein</fullName>
    </submittedName>
</protein>
<dbReference type="EMBL" id="FWXV01000009">
    <property type="protein sequence ID" value="SMD23331.1"/>
    <property type="molecule type" value="Genomic_DNA"/>
</dbReference>
<evidence type="ECO:0000313" key="2">
    <source>
        <dbReference type="EMBL" id="SMD23331.1"/>
    </source>
</evidence>
<name>A0A1Y5Y340_KIBAR</name>
<accession>A0A1Y5Y340</accession>
<feature type="region of interest" description="Disordered" evidence="1">
    <location>
        <begin position="1"/>
        <end position="25"/>
    </location>
</feature>
<gene>
    <name evidence="2" type="ORF">SAMN05661093_07906</name>
</gene>
<dbReference type="Proteomes" id="UP000192674">
    <property type="component" value="Unassembled WGS sequence"/>
</dbReference>
<organism evidence="2 3">
    <name type="scientific">Kibdelosporangium aridum</name>
    <dbReference type="NCBI Taxonomy" id="2030"/>
    <lineage>
        <taxon>Bacteria</taxon>
        <taxon>Bacillati</taxon>
        <taxon>Actinomycetota</taxon>
        <taxon>Actinomycetes</taxon>
        <taxon>Pseudonocardiales</taxon>
        <taxon>Pseudonocardiaceae</taxon>
        <taxon>Kibdelosporangium</taxon>
    </lineage>
</organism>
<reference evidence="2 3" key="1">
    <citation type="submission" date="2017-04" db="EMBL/GenBank/DDBJ databases">
        <authorList>
            <person name="Afonso C.L."/>
            <person name="Miller P.J."/>
            <person name="Scott M.A."/>
            <person name="Spackman E."/>
            <person name="Goraichik I."/>
            <person name="Dimitrov K.M."/>
            <person name="Suarez D.L."/>
            <person name="Swayne D.E."/>
        </authorList>
    </citation>
    <scope>NUCLEOTIDE SEQUENCE [LARGE SCALE GENOMIC DNA]</scope>
    <source>
        <strain evidence="2 3">DSM 43828</strain>
    </source>
</reference>